<keyword evidence="2" id="KW-0808">Transferase</keyword>
<dbReference type="OrthoDB" id="7592866at2"/>
<comment type="caution">
    <text evidence="2">The sequence shown here is derived from an EMBL/GenBank/DDBJ whole genome shotgun (WGS) entry which is preliminary data.</text>
</comment>
<dbReference type="Proteomes" id="UP000287168">
    <property type="component" value="Unassembled WGS sequence"/>
</dbReference>
<protein>
    <submittedName>
        <fullName evidence="2">Polynucleotide kinase</fullName>
    </submittedName>
</protein>
<gene>
    <name evidence="2" type="ORF">EP867_10500</name>
</gene>
<dbReference type="AlphaFoldDB" id="A0A444MB39"/>
<feature type="domain" description="Polynucleotide kinase PNKP phosphatase" evidence="1">
    <location>
        <begin position="2"/>
        <end position="148"/>
    </location>
</feature>
<dbReference type="Pfam" id="PF25109">
    <property type="entry name" value="HAD_PNKP"/>
    <property type="match status" value="1"/>
</dbReference>
<evidence type="ECO:0000259" key="1">
    <source>
        <dbReference type="Pfam" id="PF25109"/>
    </source>
</evidence>
<dbReference type="InterPro" id="IPR023214">
    <property type="entry name" value="HAD_sf"/>
</dbReference>
<dbReference type="RefSeq" id="WP_128488926.1">
    <property type="nucleotide sequence ID" value="NZ_JBHLXB010000003.1"/>
</dbReference>
<sequence length="148" mass="16435">MSCVIFDIDGTLAHFDADRLGHLVHGEEKHWEAFHEAMSEAPVIAPVAKLLSYLKESGEQIVLCSGRPSGWQPRTEAWLSQNGIPFDAIYLRQPDEDALPDPVVKSRALSRIRADGYAPWLVVDDRSSVVAFWREAGLTCLQCAPGDF</sequence>
<dbReference type="GO" id="GO:0016301">
    <property type="term" value="F:kinase activity"/>
    <property type="evidence" value="ECO:0007669"/>
    <property type="project" value="UniProtKB-KW"/>
</dbReference>
<evidence type="ECO:0000313" key="3">
    <source>
        <dbReference type="Proteomes" id="UP000287168"/>
    </source>
</evidence>
<organism evidence="2 3">
    <name type="scientific">Falsigemmobacter intermedius</name>
    <dbReference type="NCBI Taxonomy" id="1553448"/>
    <lineage>
        <taxon>Bacteria</taxon>
        <taxon>Pseudomonadati</taxon>
        <taxon>Pseudomonadota</taxon>
        <taxon>Alphaproteobacteria</taxon>
        <taxon>Rhodobacterales</taxon>
        <taxon>Paracoccaceae</taxon>
        <taxon>Falsigemmobacter</taxon>
    </lineage>
</organism>
<dbReference type="SUPFAM" id="SSF56784">
    <property type="entry name" value="HAD-like"/>
    <property type="match status" value="1"/>
</dbReference>
<reference evidence="2 3" key="1">
    <citation type="journal article" date="2015" name="Int. J. Syst. Evol. Microbiol.">
        <title>Gemmobacter intermedius sp. nov., isolated from a white stork (Ciconia ciconia).</title>
        <authorList>
            <person name="Kampfer P."/>
            <person name="Jerzak L."/>
            <person name="Wilharm G."/>
            <person name="Golke J."/>
            <person name="Busse H.J."/>
            <person name="Glaeser S.P."/>
        </authorList>
    </citation>
    <scope>NUCLEOTIDE SEQUENCE [LARGE SCALE GENOMIC DNA]</scope>
    <source>
        <strain evidence="2 3">119/4</strain>
    </source>
</reference>
<accession>A0A444MB39</accession>
<name>A0A444MB39_9RHOB</name>
<dbReference type="EMBL" id="SBLC01000013">
    <property type="protein sequence ID" value="RWY40911.1"/>
    <property type="molecule type" value="Genomic_DNA"/>
</dbReference>
<proteinExistence type="predicted"/>
<dbReference type="InterPro" id="IPR036412">
    <property type="entry name" value="HAD-like_sf"/>
</dbReference>
<evidence type="ECO:0000313" key="2">
    <source>
        <dbReference type="EMBL" id="RWY40911.1"/>
    </source>
</evidence>
<keyword evidence="3" id="KW-1185">Reference proteome</keyword>
<dbReference type="InterPro" id="IPR056782">
    <property type="entry name" value="HAD_PNKP"/>
</dbReference>
<dbReference type="Gene3D" id="3.40.50.1000">
    <property type="entry name" value="HAD superfamily/HAD-like"/>
    <property type="match status" value="1"/>
</dbReference>
<keyword evidence="2" id="KW-0418">Kinase</keyword>